<sequence length="101" mass="10894">MHPVLQHLIDNDFSDLTGTRVEGQIALSDDLINLGLHELLSQFIAPAPAPQEATSVPTTGTGATPSTPDPRALLRKLDVEKLHYRTEAGRTIVEIACAVQK</sequence>
<feature type="compositionally biased region" description="Low complexity" evidence="1">
    <location>
        <begin position="53"/>
        <end position="66"/>
    </location>
</feature>
<evidence type="ECO:0000313" key="3">
    <source>
        <dbReference type="Proteomes" id="UP000308528"/>
    </source>
</evidence>
<keyword evidence="3" id="KW-1185">Reference proteome</keyword>
<organism evidence="2 3">
    <name type="scientific">Neolewinella litorea</name>
    <dbReference type="NCBI Taxonomy" id="2562452"/>
    <lineage>
        <taxon>Bacteria</taxon>
        <taxon>Pseudomonadati</taxon>
        <taxon>Bacteroidota</taxon>
        <taxon>Saprospiria</taxon>
        <taxon>Saprospirales</taxon>
        <taxon>Lewinellaceae</taxon>
        <taxon>Neolewinella</taxon>
    </lineage>
</organism>
<dbReference type="Proteomes" id="UP000308528">
    <property type="component" value="Unassembled WGS sequence"/>
</dbReference>
<dbReference type="OrthoDB" id="1494921at2"/>
<protein>
    <submittedName>
        <fullName evidence="2">Uncharacterized protein</fullName>
    </submittedName>
</protein>
<reference evidence="2 3" key="1">
    <citation type="submission" date="2019-04" db="EMBL/GenBank/DDBJ databases">
        <title>Lewinella litorea sp. nov., isolated from a marine sand.</title>
        <authorList>
            <person name="Yoon J.-H."/>
        </authorList>
    </citation>
    <scope>NUCLEOTIDE SEQUENCE [LARGE SCALE GENOMIC DNA]</scope>
    <source>
        <strain evidence="2 3">HSMS-39</strain>
    </source>
</reference>
<dbReference type="EMBL" id="SRSF01000002">
    <property type="protein sequence ID" value="THH40360.1"/>
    <property type="molecule type" value="Genomic_DNA"/>
</dbReference>
<dbReference type="AlphaFoldDB" id="A0A4S4NVS1"/>
<gene>
    <name evidence="2" type="ORF">E4021_06390</name>
</gene>
<proteinExistence type="predicted"/>
<dbReference type="RefSeq" id="WP_136457546.1">
    <property type="nucleotide sequence ID" value="NZ_SRSF01000002.1"/>
</dbReference>
<feature type="region of interest" description="Disordered" evidence="1">
    <location>
        <begin position="49"/>
        <end position="70"/>
    </location>
</feature>
<name>A0A4S4NVS1_9BACT</name>
<comment type="caution">
    <text evidence="2">The sequence shown here is derived from an EMBL/GenBank/DDBJ whole genome shotgun (WGS) entry which is preliminary data.</text>
</comment>
<evidence type="ECO:0000313" key="2">
    <source>
        <dbReference type="EMBL" id="THH40360.1"/>
    </source>
</evidence>
<accession>A0A4S4NVS1</accession>
<evidence type="ECO:0000256" key="1">
    <source>
        <dbReference type="SAM" id="MobiDB-lite"/>
    </source>
</evidence>